<protein>
    <submittedName>
        <fullName evidence="2">Uncharacterized protein</fullName>
    </submittedName>
</protein>
<feature type="compositionally biased region" description="Basic and acidic residues" evidence="1">
    <location>
        <begin position="17"/>
        <end position="58"/>
    </location>
</feature>
<feature type="compositionally biased region" description="Basic and acidic residues" evidence="1">
    <location>
        <begin position="69"/>
        <end position="113"/>
    </location>
</feature>
<evidence type="ECO:0000313" key="3">
    <source>
        <dbReference type="Proteomes" id="UP000799324"/>
    </source>
</evidence>
<proteinExistence type="predicted"/>
<feature type="compositionally biased region" description="Pro residues" evidence="1">
    <location>
        <begin position="1"/>
        <end position="11"/>
    </location>
</feature>
<organism evidence="2 3">
    <name type="scientific">Lophiostoma macrostomum CBS 122681</name>
    <dbReference type="NCBI Taxonomy" id="1314788"/>
    <lineage>
        <taxon>Eukaryota</taxon>
        <taxon>Fungi</taxon>
        <taxon>Dikarya</taxon>
        <taxon>Ascomycota</taxon>
        <taxon>Pezizomycotina</taxon>
        <taxon>Dothideomycetes</taxon>
        <taxon>Pleosporomycetidae</taxon>
        <taxon>Pleosporales</taxon>
        <taxon>Lophiostomataceae</taxon>
        <taxon>Lophiostoma</taxon>
    </lineage>
</organism>
<reference evidence="2" key="1">
    <citation type="journal article" date="2020" name="Stud. Mycol.">
        <title>101 Dothideomycetes genomes: a test case for predicting lifestyles and emergence of pathogens.</title>
        <authorList>
            <person name="Haridas S."/>
            <person name="Albert R."/>
            <person name="Binder M."/>
            <person name="Bloem J."/>
            <person name="Labutti K."/>
            <person name="Salamov A."/>
            <person name="Andreopoulos B."/>
            <person name="Baker S."/>
            <person name="Barry K."/>
            <person name="Bills G."/>
            <person name="Bluhm B."/>
            <person name="Cannon C."/>
            <person name="Castanera R."/>
            <person name="Culley D."/>
            <person name="Daum C."/>
            <person name="Ezra D."/>
            <person name="Gonzalez J."/>
            <person name="Henrissat B."/>
            <person name="Kuo A."/>
            <person name="Liang C."/>
            <person name="Lipzen A."/>
            <person name="Lutzoni F."/>
            <person name="Magnuson J."/>
            <person name="Mondo S."/>
            <person name="Nolan M."/>
            <person name="Ohm R."/>
            <person name="Pangilinan J."/>
            <person name="Park H.-J."/>
            <person name="Ramirez L."/>
            <person name="Alfaro M."/>
            <person name="Sun H."/>
            <person name="Tritt A."/>
            <person name="Yoshinaga Y."/>
            <person name="Zwiers L.-H."/>
            <person name="Turgeon B."/>
            <person name="Goodwin S."/>
            <person name="Spatafora J."/>
            <person name="Crous P."/>
            <person name="Grigoriev I."/>
        </authorList>
    </citation>
    <scope>NUCLEOTIDE SEQUENCE</scope>
    <source>
        <strain evidence="2">CBS 122681</strain>
    </source>
</reference>
<dbReference type="Proteomes" id="UP000799324">
    <property type="component" value="Unassembled WGS sequence"/>
</dbReference>
<dbReference type="EMBL" id="MU004409">
    <property type="protein sequence ID" value="KAF2652112.1"/>
    <property type="molecule type" value="Genomic_DNA"/>
</dbReference>
<dbReference type="AlphaFoldDB" id="A0A6A6SWY2"/>
<sequence>MGKPPAPPNPAQEPEAQEPKESGWKHEDYKEEANKRIKAAKDRIEREAKKKARPETNDIARSAKAGSRAMDKSEGAESERLRSEMNSEELAKDDERNMQRDMRQLDDRNKAPKDDEDEPSEDKETQEPS</sequence>
<accession>A0A6A6SWY2</accession>
<gene>
    <name evidence="2" type="ORF">K491DRAFT_719214</name>
</gene>
<feature type="region of interest" description="Disordered" evidence="1">
    <location>
        <begin position="1"/>
        <end position="129"/>
    </location>
</feature>
<name>A0A6A6SWY2_9PLEO</name>
<keyword evidence="3" id="KW-1185">Reference proteome</keyword>
<evidence type="ECO:0000256" key="1">
    <source>
        <dbReference type="SAM" id="MobiDB-lite"/>
    </source>
</evidence>
<evidence type="ECO:0000313" key="2">
    <source>
        <dbReference type="EMBL" id="KAF2652112.1"/>
    </source>
</evidence>